<evidence type="ECO:0000313" key="2">
    <source>
        <dbReference type="Proteomes" id="UP000564677"/>
    </source>
</evidence>
<accession>A0A7X5UZ14</accession>
<organism evidence="1 2">
    <name type="scientific">Sphingomonas leidyi</name>
    <dbReference type="NCBI Taxonomy" id="68569"/>
    <lineage>
        <taxon>Bacteria</taxon>
        <taxon>Pseudomonadati</taxon>
        <taxon>Pseudomonadota</taxon>
        <taxon>Alphaproteobacteria</taxon>
        <taxon>Sphingomonadales</taxon>
        <taxon>Sphingomonadaceae</taxon>
        <taxon>Sphingomonas</taxon>
    </lineage>
</organism>
<sequence>MFDVNEIRDPAIALSGLTGVDRALTFHYDETNNIRRLHLTPDGLNVRAPQCFVLGGVVHPGPVPSLDFEDLRRAFGLQKSSLELKLEQLGKGDFLSLLNAPRIGLFLDWLSASGVHAHYQVLDPLYWSLVDVVDSIVTEDGNVQLMMIAPLLKNDLYTVLREDVAGTAELLGRYSYPDVGRPQRPAFVAELRDVLEARSELLPDFNYQMLKGLLEIAAGLDSLPYLEDESPNILIDGFGDFYLHRLALFKNATHILDIETTIQAYLAGLDLCDGATPLCNFTFVDSRATPWVQVSDALVGLLGKLFSYASNTPVDEIETALANLNARQHEALDTLIGFLDRSIEECPAFAHYVVSLKDHQHRSAILGF</sequence>
<keyword evidence="2" id="KW-1185">Reference proteome</keyword>
<evidence type="ECO:0000313" key="1">
    <source>
        <dbReference type="EMBL" id="NIJ64306.1"/>
    </source>
</evidence>
<dbReference type="Proteomes" id="UP000564677">
    <property type="component" value="Unassembled WGS sequence"/>
</dbReference>
<protein>
    <submittedName>
        <fullName evidence="1">Uncharacterized protein</fullName>
    </submittedName>
</protein>
<dbReference type="RefSeq" id="WP_167298687.1">
    <property type="nucleotide sequence ID" value="NZ_JAASQV010000001.1"/>
</dbReference>
<dbReference type="EMBL" id="JAASQV010000001">
    <property type="protein sequence ID" value="NIJ64306.1"/>
    <property type="molecule type" value="Genomic_DNA"/>
</dbReference>
<name>A0A7X5UZ14_9SPHN</name>
<proteinExistence type="predicted"/>
<comment type="caution">
    <text evidence="1">The sequence shown here is derived from an EMBL/GenBank/DDBJ whole genome shotgun (WGS) entry which is preliminary data.</text>
</comment>
<gene>
    <name evidence="1" type="ORF">FHR20_001237</name>
</gene>
<dbReference type="AlphaFoldDB" id="A0A7X5UZ14"/>
<reference evidence="1 2" key="1">
    <citation type="submission" date="2020-03" db="EMBL/GenBank/DDBJ databases">
        <title>Genomic Encyclopedia of Type Strains, Phase IV (KMG-IV): sequencing the most valuable type-strain genomes for metagenomic binning, comparative biology and taxonomic classification.</title>
        <authorList>
            <person name="Goeker M."/>
        </authorList>
    </citation>
    <scope>NUCLEOTIDE SEQUENCE [LARGE SCALE GENOMIC DNA]</scope>
    <source>
        <strain evidence="1 2">DSM 4733</strain>
    </source>
</reference>